<evidence type="ECO:0000313" key="2">
    <source>
        <dbReference type="Proteomes" id="UP001652624"/>
    </source>
</evidence>
<accession>A0A1S3W9A0</accession>
<reference evidence="2" key="1">
    <citation type="submission" date="2025-05" db="UniProtKB">
        <authorList>
            <consortium name="RefSeq"/>
        </authorList>
    </citation>
    <scope>NUCLEOTIDE SEQUENCE [LARGE SCALE GENOMIC DNA]</scope>
</reference>
<protein>
    <submittedName>
        <fullName evidence="3">Uncharacterized protein LOC107522427</fullName>
    </submittedName>
</protein>
<feature type="compositionally biased region" description="Low complexity" evidence="1">
    <location>
        <begin position="56"/>
        <end position="85"/>
    </location>
</feature>
<dbReference type="AlphaFoldDB" id="A0A1S3W9A0"/>
<sequence>MGRRSLRGHQTQAPPPHCPAIFSAPPPPPPPPTGTSRRPHRQAPPPPCSQRGLAASRPLPRGSPPSRRCSRHQSSVRVQAAAASSGPREFARCLRPSRRRPLPQRAKPLSSPRLPRRRRRSAVTHAQSAPAPFPLPLPLLSFPSPLAVPLSTPSTPALRHRLAPRMRAPLPYASAFSPHACALTRKPDKHLSRLAPVPPLSLPTPGSMRMPASPLTTRRLRSGSRPCSPPLPHLRPGGGLQGT</sequence>
<evidence type="ECO:0000313" key="3">
    <source>
        <dbReference type="RefSeq" id="XP_016043033.1"/>
    </source>
</evidence>
<feature type="compositionally biased region" description="Low complexity" evidence="1">
    <location>
        <begin position="103"/>
        <end position="113"/>
    </location>
</feature>
<evidence type="ECO:0000256" key="1">
    <source>
        <dbReference type="SAM" id="MobiDB-lite"/>
    </source>
</evidence>
<feature type="region of interest" description="Disordered" evidence="1">
    <location>
        <begin position="1"/>
        <end position="129"/>
    </location>
</feature>
<name>A0A1S3W9A0_ERIEU</name>
<proteinExistence type="predicted"/>
<dbReference type="RefSeq" id="XP_016043033.1">
    <property type="nucleotide sequence ID" value="XM_016187547.1"/>
</dbReference>
<reference evidence="3" key="2">
    <citation type="submission" date="2025-08" db="UniProtKB">
        <authorList>
            <consortium name="RefSeq"/>
        </authorList>
    </citation>
    <scope>IDENTIFICATION</scope>
</reference>
<dbReference type="Proteomes" id="UP001652624">
    <property type="component" value="Chromosome 1"/>
</dbReference>
<organism evidence="2 3">
    <name type="scientific">Erinaceus europaeus</name>
    <name type="common">Western European hedgehog</name>
    <dbReference type="NCBI Taxonomy" id="9365"/>
    <lineage>
        <taxon>Eukaryota</taxon>
        <taxon>Metazoa</taxon>
        <taxon>Chordata</taxon>
        <taxon>Craniata</taxon>
        <taxon>Vertebrata</taxon>
        <taxon>Euteleostomi</taxon>
        <taxon>Mammalia</taxon>
        <taxon>Eutheria</taxon>
        <taxon>Laurasiatheria</taxon>
        <taxon>Eulipotyphla</taxon>
        <taxon>Erinaceidae</taxon>
        <taxon>Erinaceinae</taxon>
        <taxon>Erinaceus</taxon>
    </lineage>
</organism>
<feature type="compositionally biased region" description="Pro residues" evidence="1">
    <location>
        <begin position="13"/>
        <end position="33"/>
    </location>
</feature>
<dbReference type="GeneID" id="107522427"/>
<keyword evidence="2" id="KW-1185">Reference proteome</keyword>
<dbReference type="InParanoid" id="A0A1S3W9A0"/>
<gene>
    <name evidence="3" type="primary">LOC107522427</name>
</gene>
<feature type="region of interest" description="Disordered" evidence="1">
    <location>
        <begin position="195"/>
        <end position="243"/>
    </location>
</feature>